<dbReference type="Proteomes" id="UP000509327">
    <property type="component" value="Chromosome"/>
</dbReference>
<organism evidence="1 2">
    <name type="scientific">Paenibacillus barcinonensis</name>
    <dbReference type="NCBI Taxonomy" id="198119"/>
    <lineage>
        <taxon>Bacteria</taxon>
        <taxon>Bacillati</taxon>
        <taxon>Bacillota</taxon>
        <taxon>Bacilli</taxon>
        <taxon>Bacillales</taxon>
        <taxon>Paenibacillaceae</taxon>
        <taxon>Paenibacillus</taxon>
    </lineage>
</organism>
<dbReference type="EMBL" id="CP054614">
    <property type="protein sequence ID" value="QKS54866.1"/>
    <property type="molecule type" value="Genomic_DNA"/>
</dbReference>
<dbReference type="RefSeq" id="WP_174812082.1">
    <property type="nucleotide sequence ID" value="NZ_CP054614.1"/>
</dbReference>
<gene>
    <name evidence="1" type="ORF">HUB98_00045</name>
</gene>
<reference evidence="1 2" key="1">
    <citation type="submission" date="2020-06" db="EMBL/GenBank/DDBJ databases">
        <title>Complete genome of Paenibacillus barcinonensis KACC11450.</title>
        <authorList>
            <person name="Kim M."/>
            <person name="Park Y.-J."/>
            <person name="Shin J.-H."/>
        </authorList>
    </citation>
    <scope>NUCLEOTIDE SEQUENCE [LARGE SCALE GENOMIC DNA]</scope>
    <source>
        <strain evidence="1 2">KACC11450</strain>
    </source>
</reference>
<accession>A0ABX6PY72</accession>
<evidence type="ECO:0000313" key="1">
    <source>
        <dbReference type="EMBL" id="QKS54866.1"/>
    </source>
</evidence>
<keyword evidence="2" id="KW-1185">Reference proteome</keyword>
<protein>
    <submittedName>
        <fullName evidence="1">Uncharacterized protein</fullName>
    </submittedName>
</protein>
<evidence type="ECO:0000313" key="2">
    <source>
        <dbReference type="Proteomes" id="UP000509327"/>
    </source>
</evidence>
<sequence length="46" mass="5176">MKASFRGRMNGLIVRVVVSLLHLYVLQARLEADRLNAMKVSGLFCV</sequence>
<name>A0ABX6PY72_PAEBA</name>
<proteinExistence type="predicted"/>